<dbReference type="InterPro" id="IPR011006">
    <property type="entry name" value="CheY-like_superfamily"/>
</dbReference>
<gene>
    <name evidence="4" type="ORF">MTBPR1_50028</name>
</gene>
<accession>A0A1C3RJ32</accession>
<dbReference type="SUPFAM" id="SSF52172">
    <property type="entry name" value="CheY-like"/>
    <property type="match status" value="1"/>
</dbReference>
<feature type="domain" description="Response regulatory" evidence="3">
    <location>
        <begin position="16"/>
        <end position="134"/>
    </location>
</feature>
<evidence type="ECO:0000259" key="3">
    <source>
        <dbReference type="PROSITE" id="PS50110"/>
    </source>
</evidence>
<evidence type="ECO:0000256" key="2">
    <source>
        <dbReference type="PROSITE-ProRule" id="PRU00169"/>
    </source>
</evidence>
<dbReference type="InterPro" id="IPR050595">
    <property type="entry name" value="Bact_response_regulator"/>
</dbReference>
<keyword evidence="5" id="KW-1185">Reference proteome</keyword>
<sequence length="135" mass="14551">MMDYALIDLRESIVGRLLIVDDDKSVLNVMKQALINAQFDVESATNGKDAIELLQSSSFDLLITDILMPEIDGLAVIDHAISHHQDIGILAISGGGPDKDGGDLLDAALTCGADAILQKPFRPDELIRTVKALLR</sequence>
<dbReference type="Gene3D" id="3.40.50.2300">
    <property type="match status" value="1"/>
</dbReference>
<evidence type="ECO:0000313" key="4">
    <source>
        <dbReference type="EMBL" id="SCA57272.1"/>
    </source>
</evidence>
<dbReference type="PANTHER" id="PTHR44591:SF3">
    <property type="entry name" value="RESPONSE REGULATORY DOMAIN-CONTAINING PROTEIN"/>
    <property type="match status" value="1"/>
</dbReference>
<evidence type="ECO:0000256" key="1">
    <source>
        <dbReference type="ARBA" id="ARBA00022553"/>
    </source>
</evidence>
<dbReference type="CDD" id="cd00156">
    <property type="entry name" value="REC"/>
    <property type="match status" value="1"/>
</dbReference>
<organism evidence="4 5">
    <name type="scientific">Candidatus Terasakiella magnetica</name>
    <dbReference type="NCBI Taxonomy" id="1867952"/>
    <lineage>
        <taxon>Bacteria</taxon>
        <taxon>Pseudomonadati</taxon>
        <taxon>Pseudomonadota</taxon>
        <taxon>Alphaproteobacteria</taxon>
        <taxon>Rhodospirillales</taxon>
        <taxon>Terasakiellaceae</taxon>
        <taxon>Terasakiella</taxon>
    </lineage>
</organism>
<name>A0A1C3RJ32_9PROT</name>
<protein>
    <submittedName>
        <fullName evidence="4">Response regulator receiver protein</fullName>
    </submittedName>
</protein>
<dbReference type="Pfam" id="PF00072">
    <property type="entry name" value="Response_reg"/>
    <property type="match status" value="1"/>
</dbReference>
<dbReference type="STRING" id="1867952.MTBPR1_50028"/>
<dbReference type="InterPro" id="IPR001789">
    <property type="entry name" value="Sig_transdc_resp-reg_receiver"/>
</dbReference>
<feature type="modified residue" description="4-aspartylphosphate" evidence="2">
    <location>
        <position position="65"/>
    </location>
</feature>
<dbReference type="AlphaFoldDB" id="A0A1C3RJ32"/>
<evidence type="ECO:0000313" key="5">
    <source>
        <dbReference type="Proteomes" id="UP000231658"/>
    </source>
</evidence>
<dbReference type="GO" id="GO:0000160">
    <property type="term" value="P:phosphorelay signal transduction system"/>
    <property type="evidence" value="ECO:0007669"/>
    <property type="project" value="InterPro"/>
</dbReference>
<proteinExistence type="predicted"/>
<dbReference type="PANTHER" id="PTHR44591">
    <property type="entry name" value="STRESS RESPONSE REGULATOR PROTEIN 1"/>
    <property type="match status" value="1"/>
</dbReference>
<dbReference type="EMBL" id="FLYE01000044">
    <property type="protein sequence ID" value="SCA57272.1"/>
    <property type="molecule type" value="Genomic_DNA"/>
</dbReference>
<reference evidence="4 5" key="1">
    <citation type="submission" date="2016-07" db="EMBL/GenBank/DDBJ databases">
        <authorList>
            <person name="Lefevre C.T."/>
        </authorList>
    </citation>
    <scope>NUCLEOTIDE SEQUENCE [LARGE SCALE GENOMIC DNA]</scope>
    <source>
        <strain evidence="4">PR1</strain>
    </source>
</reference>
<dbReference type="OrthoDB" id="9802155at2"/>
<dbReference type="SMART" id="SM00448">
    <property type="entry name" value="REC"/>
    <property type="match status" value="1"/>
</dbReference>
<dbReference type="PROSITE" id="PS50110">
    <property type="entry name" value="RESPONSE_REGULATORY"/>
    <property type="match status" value="1"/>
</dbReference>
<dbReference type="Proteomes" id="UP000231658">
    <property type="component" value="Unassembled WGS sequence"/>
</dbReference>
<keyword evidence="1 2" id="KW-0597">Phosphoprotein</keyword>